<dbReference type="GO" id="GO:0061630">
    <property type="term" value="F:ubiquitin protein ligase activity"/>
    <property type="evidence" value="ECO:0007669"/>
    <property type="project" value="TreeGrafter"/>
</dbReference>
<evidence type="ECO:0000313" key="6">
    <source>
        <dbReference type="EMBL" id="RKP38699.1"/>
    </source>
</evidence>
<dbReference type="GO" id="GO:0006511">
    <property type="term" value="P:ubiquitin-dependent protein catabolic process"/>
    <property type="evidence" value="ECO:0007669"/>
    <property type="project" value="TreeGrafter"/>
</dbReference>
<proteinExistence type="predicted"/>
<accession>A0A4V1J5D7</accession>
<keyword evidence="1" id="KW-0479">Metal-binding</keyword>
<evidence type="ECO:0000256" key="2">
    <source>
        <dbReference type="ARBA" id="ARBA00022771"/>
    </source>
</evidence>
<evidence type="ECO:0000259" key="5">
    <source>
        <dbReference type="PROSITE" id="PS50089"/>
    </source>
</evidence>
<dbReference type="Proteomes" id="UP000268162">
    <property type="component" value="Unassembled WGS sequence"/>
</dbReference>
<keyword evidence="7" id="KW-1185">Reference proteome</keyword>
<dbReference type="STRING" id="215637.A0A4V1J5D7"/>
<evidence type="ECO:0000256" key="4">
    <source>
        <dbReference type="PROSITE-ProRule" id="PRU00175"/>
    </source>
</evidence>
<evidence type="ECO:0000256" key="1">
    <source>
        <dbReference type="ARBA" id="ARBA00022723"/>
    </source>
</evidence>
<dbReference type="PROSITE" id="PS50089">
    <property type="entry name" value="ZF_RING_2"/>
    <property type="match status" value="1"/>
</dbReference>
<sequence>DSEETSMPTDETCPICIDGMKIQKDLRQLPCLHIFHTECIDEWLLQKSATCPMCK</sequence>
<feature type="non-terminal residue" evidence="6">
    <location>
        <position position="1"/>
    </location>
</feature>
<dbReference type="Pfam" id="PF13639">
    <property type="entry name" value="zf-RING_2"/>
    <property type="match status" value="1"/>
</dbReference>
<dbReference type="GO" id="GO:0005634">
    <property type="term" value="C:nucleus"/>
    <property type="evidence" value="ECO:0007669"/>
    <property type="project" value="TreeGrafter"/>
</dbReference>
<feature type="non-terminal residue" evidence="6">
    <location>
        <position position="55"/>
    </location>
</feature>
<dbReference type="InterPro" id="IPR051834">
    <property type="entry name" value="RING_finger_E3_ligase"/>
</dbReference>
<organism evidence="6 7">
    <name type="scientific">Dimargaris cristalligena</name>
    <dbReference type="NCBI Taxonomy" id="215637"/>
    <lineage>
        <taxon>Eukaryota</taxon>
        <taxon>Fungi</taxon>
        <taxon>Fungi incertae sedis</taxon>
        <taxon>Zoopagomycota</taxon>
        <taxon>Kickxellomycotina</taxon>
        <taxon>Dimargaritomycetes</taxon>
        <taxon>Dimargaritales</taxon>
        <taxon>Dimargaritaceae</taxon>
        <taxon>Dimargaris</taxon>
    </lineage>
</organism>
<feature type="domain" description="RING-type" evidence="5">
    <location>
        <begin position="13"/>
        <end position="55"/>
    </location>
</feature>
<dbReference type="SMART" id="SM00184">
    <property type="entry name" value="RING"/>
    <property type="match status" value="1"/>
</dbReference>
<dbReference type="AlphaFoldDB" id="A0A4V1J5D7"/>
<dbReference type="InterPro" id="IPR001841">
    <property type="entry name" value="Znf_RING"/>
</dbReference>
<dbReference type="Gene3D" id="3.30.40.10">
    <property type="entry name" value="Zinc/RING finger domain, C3HC4 (zinc finger)"/>
    <property type="match status" value="1"/>
</dbReference>
<dbReference type="PANTHER" id="PTHR45931:SF3">
    <property type="entry name" value="RING ZINC FINGER-CONTAINING PROTEIN"/>
    <property type="match status" value="1"/>
</dbReference>
<evidence type="ECO:0000313" key="7">
    <source>
        <dbReference type="Proteomes" id="UP000268162"/>
    </source>
</evidence>
<gene>
    <name evidence="6" type="ORF">BJ085DRAFT_5272</name>
</gene>
<dbReference type="SUPFAM" id="SSF57850">
    <property type="entry name" value="RING/U-box"/>
    <property type="match status" value="1"/>
</dbReference>
<dbReference type="EMBL" id="ML002338">
    <property type="protein sequence ID" value="RKP38699.1"/>
    <property type="molecule type" value="Genomic_DNA"/>
</dbReference>
<dbReference type="InterPro" id="IPR013083">
    <property type="entry name" value="Znf_RING/FYVE/PHD"/>
</dbReference>
<name>A0A4V1J5D7_9FUNG</name>
<dbReference type="GO" id="GO:0008270">
    <property type="term" value="F:zinc ion binding"/>
    <property type="evidence" value="ECO:0007669"/>
    <property type="project" value="UniProtKB-KW"/>
</dbReference>
<protein>
    <recommendedName>
        <fullName evidence="5">RING-type domain-containing protein</fullName>
    </recommendedName>
</protein>
<evidence type="ECO:0000256" key="3">
    <source>
        <dbReference type="ARBA" id="ARBA00022833"/>
    </source>
</evidence>
<dbReference type="PANTHER" id="PTHR45931">
    <property type="entry name" value="SI:CH211-59O9.10"/>
    <property type="match status" value="1"/>
</dbReference>
<reference evidence="7" key="1">
    <citation type="journal article" date="2018" name="Nat. Microbiol.">
        <title>Leveraging single-cell genomics to expand the fungal tree of life.</title>
        <authorList>
            <person name="Ahrendt S.R."/>
            <person name="Quandt C.A."/>
            <person name="Ciobanu D."/>
            <person name="Clum A."/>
            <person name="Salamov A."/>
            <person name="Andreopoulos B."/>
            <person name="Cheng J.F."/>
            <person name="Woyke T."/>
            <person name="Pelin A."/>
            <person name="Henrissat B."/>
            <person name="Reynolds N.K."/>
            <person name="Benny G.L."/>
            <person name="Smith M.E."/>
            <person name="James T.Y."/>
            <person name="Grigoriev I.V."/>
        </authorList>
    </citation>
    <scope>NUCLEOTIDE SEQUENCE [LARGE SCALE GENOMIC DNA]</scope>
    <source>
        <strain evidence="7">RSA 468</strain>
    </source>
</reference>
<keyword evidence="2 4" id="KW-0863">Zinc-finger</keyword>
<keyword evidence="3" id="KW-0862">Zinc</keyword>